<evidence type="ECO:0000259" key="2">
    <source>
        <dbReference type="Pfam" id="PF02517"/>
    </source>
</evidence>
<dbReference type="Proteomes" id="UP000175706">
    <property type="component" value="Unassembled WGS sequence"/>
</dbReference>
<feature type="transmembrane region" description="Helical" evidence="1">
    <location>
        <begin position="83"/>
        <end position="108"/>
    </location>
</feature>
<dbReference type="GO" id="GO:0080120">
    <property type="term" value="P:CAAX-box protein maturation"/>
    <property type="evidence" value="ECO:0007669"/>
    <property type="project" value="UniProtKB-ARBA"/>
</dbReference>
<feature type="domain" description="CAAX prenyl protease 2/Lysostaphin resistance protein A-like" evidence="2">
    <location>
        <begin position="129"/>
        <end position="214"/>
    </location>
</feature>
<feature type="transmembrane region" description="Helical" evidence="1">
    <location>
        <begin position="165"/>
        <end position="196"/>
    </location>
</feature>
<accession>A0A1E8B683</accession>
<keyword evidence="1" id="KW-0812">Transmembrane</keyword>
<dbReference type="AlphaFoldDB" id="A0A1E8B683"/>
<gene>
    <name evidence="3" type="ORF">BWGOE8_30690</name>
</gene>
<dbReference type="InterPro" id="IPR003675">
    <property type="entry name" value="Rce1/LyrA-like_dom"/>
</dbReference>
<dbReference type="PANTHER" id="PTHR36435">
    <property type="entry name" value="SLR1288 PROTEIN"/>
    <property type="match status" value="1"/>
</dbReference>
<evidence type="ECO:0000256" key="1">
    <source>
        <dbReference type="SAM" id="Phobius"/>
    </source>
</evidence>
<name>A0A1E8B683_BACMY</name>
<dbReference type="Pfam" id="PF02517">
    <property type="entry name" value="Rce1-like"/>
    <property type="match status" value="1"/>
</dbReference>
<proteinExistence type="predicted"/>
<reference evidence="3 4" key="1">
    <citation type="submission" date="2016-05" db="EMBL/GenBank/DDBJ databases">
        <title>Bacillus thuringiensis and Bacillus weihenstephanensis as novel biocontrol agents of wilt causing Verticillium species.</title>
        <authorList>
            <person name="Hollensteiner J."/>
            <person name="Wemheuer F."/>
            <person name="Harting R."/>
            <person name="Kolarzyk A."/>
            <person name="Diaz-Valerio S."/>
            <person name="Poehlein A."/>
            <person name="Brzuszkiewicz E."/>
            <person name="Nesemann K."/>
            <person name="Braus-Stromeyer S."/>
            <person name="Braus G."/>
            <person name="Daniel R."/>
            <person name="Liesegang H."/>
        </authorList>
    </citation>
    <scope>NUCLEOTIDE SEQUENCE [LARGE SCALE GENOMIC DNA]</scope>
    <source>
        <strain evidence="3 4">GOE8</strain>
    </source>
</reference>
<sequence length="285" mass="32824">MDKIFDHMKTRFILMWAIISFVIMMFILPLLFKEIPKDVKLNIALIISIYAIPMFWIVFKFKKYDISFKTYLSKPSSFSFRKIFASAIMTMLFGLGMLLLIVMLFSLIPKSTSLEDTNEIVKTQSMWFILMKAITLSFIAPICEEILFRGFILSRFTYKFRLKKAVIFSSICFGVLHLSNVFGATIFGIISCLMYLKTKSLFPSIIAHMVNNIIVASRDIFSALQSTTTSTASAQPELTIILLMSIVLITIGLMWIIPFIRRHSELLRYDSLPPLKYTTSKLKFL</sequence>
<keyword evidence="1" id="KW-1133">Transmembrane helix</keyword>
<dbReference type="EMBL" id="LXLT01000039">
    <property type="protein sequence ID" value="OFD77824.1"/>
    <property type="molecule type" value="Genomic_DNA"/>
</dbReference>
<evidence type="ECO:0000313" key="3">
    <source>
        <dbReference type="EMBL" id="OFD77824.1"/>
    </source>
</evidence>
<keyword evidence="1" id="KW-0472">Membrane</keyword>
<protein>
    <recommendedName>
        <fullName evidence="2">CAAX prenyl protease 2/Lysostaphin resistance protein A-like domain-containing protein</fullName>
    </recommendedName>
</protein>
<feature type="transmembrane region" description="Helical" evidence="1">
    <location>
        <begin position="12"/>
        <end position="31"/>
    </location>
</feature>
<organism evidence="3 4">
    <name type="scientific">Bacillus mycoides</name>
    <dbReference type="NCBI Taxonomy" id="1405"/>
    <lineage>
        <taxon>Bacteria</taxon>
        <taxon>Bacillati</taxon>
        <taxon>Bacillota</taxon>
        <taxon>Bacilli</taxon>
        <taxon>Bacillales</taxon>
        <taxon>Bacillaceae</taxon>
        <taxon>Bacillus</taxon>
        <taxon>Bacillus cereus group</taxon>
    </lineage>
</organism>
<dbReference type="PATRIC" id="fig|86662.25.peg.3128"/>
<dbReference type="InterPro" id="IPR052710">
    <property type="entry name" value="CAAX_protease"/>
</dbReference>
<feature type="transmembrane region" description="Helical" evidence="1">
    <location>
        <begin position="128"/>
        <end position="153"/>
    </location>
</feature>
<feature type="transmembrane region" description="Helical" evidence="1">
    <location>
        <begin position="43"/>
        <end position="62"/>
    </location>
</feature>
<dbReference type="PANTHER" id="PTHR36435:SF1">
    <property type="entry name" value="CAAX AMINO TERMINAL PROTEASE FAMILY PROTEIN"/>
    <property type="match status" value="1"/>
</dbReference>
<feature type="transmembrane region" description="Helical" evidence="1">
    <location>
        <begin position="238"/>
        <end position="260"/>
    </location>
</feature>
<dbReference type="RefSeq" id="WP_070143003.1">
    <property type="nucleotide sequence ID" value="NZ_LXLT01000039.1"/>
</dbReference>
<evidence type="ECO:0000313" key="4">
    <source>
        <dbReference type="Proteomes" id="UP000175706"/>
    </source>
</evidence>
<dbReference type="GO" id="GO:0004175">
    <property type="term" value="F:endopeptidase activity"/>
    <property type="evidence" value="ECO:0007669"/>
    <property type="project" value="UniProtKB-ARBA"/>
</dbReference>
<comment type="caution">
    <text evidence="3">The sequence shown here is derived from an EMBL/GenBank/DDBJ whole genome shotgun (WGS) entry which is preliminary data.</text>
</comment>